<evidence type="ECO:0000313" key="2">
    <source>
        <dbReference type="Proteomes" id="UP000008177"/>
    </source>
</evidence>
<sequence length="81" mass="9116">MSCNDRDESLYGWRSTKLEERIHLGTIAEAFDKGWSRILPMSVPPIERRAREATAQPLDLPLILLQRLLINGCDAAIGLIV</sequence>
<dbReference type="InParanoid" id="G2YDZ0"/>
<evidence type="ECO:0000313" key="1">
    <source>
        <dbReference type="EMBL" id="CCD49988.1"/>
    </source>
</evidence>
<accession>G2YDZ0</accession>
<reference evidence="2" key="1">
    <citation type="journal article" date="2011" name="PLoS Genet.">
        <title>Genomic analysis of the necrotrophic fungal pathogens Sclerotinia sclerotiorum and Botrytis cinerea.</title>
        <authorList>
            <person name="Amselem J."/>
            <person name="Cuomo C.A."/>
            <person name="van Kan J.A."/>
            <person name="Viaud M."/>
            <person name="Benito E.P."/>
            <person name="Couloux A."/>
            <person name="Coutinho P.M."/>
            <person name="de Vries R.P."/>
            <person name="Dyer P.S."/>
            <person name="Fillinger S."/>
            <person name="Fournier E."/>
            <person name="Gout L."/>
            <person name="Hahn M."/>
            <person name="Kohn L."/>
            <person name="Lapalu N."/>
            <person name="Plummer K.M."/>
            <person name="Pradier J.M."/>
            <person name="Quevillon E."/>
            <person name="Sharon A."/>
            <person name="Simon A."/>
            <person name="ten Have A."/>
            <person name="Tudzynski B."/>
            <person name="Tudzynski P."/>
            <person name="Wincker P."/>
            <person name="Andrew M."/>
            <person name="Anthouard V."/>
            <person name="Beever R.E."/>
            <person name="Beffa R."/>
            <person name="Benoit I."/>
            <person name="Bouzid O."/>
            <person name="Brault B."/>
            <person name="Chen Z."/>
            <person name="Choquer M."/>
            <person name="Collemare J."/>
            <person name="Cotton P."/>
            <person name="Danchin E.G."/>
            <person name="Da Silva C."/>
            <person name="Gautier A."/>
            <person name="Giraud C."/>
            <person name="Giraud T."/>
            <person name="Gonzalez C."/>
            <person name="Grossetete S."/>
            <person name="Guldener U."/>
            <person name="Henrissat B."/>
            <person name="Howlett B.J."/>
            <person name="Kodira C."/>
            <person name="Kretschmer M."/>
            <person name="Lappartient A."/>
            <person name="Leroch M."/>
            <person name="Levis C."/>
            <person name="Mauceli E."/>
            <person name="Neuveglise C."/>
            <person name="Oeser B."/>
            <person name="Pearson M."/>
            <person name="Poulain J."/>
            <person name="Poussereau N."/>
            <person name="Quesneville H."/>
            <person name="Rascle C."/>
            <person name="Schumacher J."/>
            <person name="Segurens B."/>
            <person name="Sexton A."/>
            <person name="Silva E."/>
            <person name="Sirven C."/>
            <person name="Soanes D.M."/>
            <person name="Talbot N.J."/>
            <person name="Templeton M."/>
            <person name="Yandava C."/>
            <person name="Yarden O."/>
            <person name="Zeng Q."/>
            <person name="Rollins J.A."/>
            <person name="Lebrun M.H."/>
            <person name="Dickman M."/>
        </authorList>
    </citation>
    <scope>NUCLEOTIDE SEQUENCE [LARGE SCALE GENOMIC DNA]</scope>
    <source>
        <strain evidence="2">T4</strain>
    </source>
</reference>
<dbReference type="AlphaFoldDB" id="G2YDZ0"/>
<dbReference type="Proteomes" id="UP000008177">
    <property type="component" value="Unplaced contigs"/>
</dbReference>
<dbReference type="HOGENOM" id="CLU_2573617_0_0_1"/>
<protein>
    <submittedName>
        <fullName evidence="1">Uncharacterized protein</fullName>
    </submittedName>
</protein>
<organism evidence="1 2">
    <name type="scientific">Botryotinia fuckeliana (strain T4)</name>
    <name type="common">Noble rot fungus</name>
    <name type="synonym">Botrytis cinerea</name>
    <dbReference type="NCBI Taxonomy" id="999810"/>
    <lineage>
        <taxon>Eukaryota</taxon>
        <taxon>Fungi</taxon>
        <taxon>Dikarya</taxon>
        <taxon>Ascomycota</taxon>
        <taxon>Pezizomycotina</taxon>
        <taxon>Leotiomycetes</taxon>
        <taxon>Helotiales</taxon>
        <taxon>Sclerotiniaceae</taxon>
        <taxon>Botrytis</taxon>
    </lineage>
</organism>
<proteinExistence type="predicted"/>
<gene>
    <name evidence="1" type="ORF">BofuT4_uP092600.1</name>
</gene>
<name>G2YDZ0_BOTF4</name>
<dbReference type="EMBL" id="FQ790322">
    <property type="protein sequence ID" value="CCD49988.1"/>
    <property type="molecule type" value="Genomic_DNA"/>
</dbReference>